<proteinExistence type="predicted"/>
<gene>
    <name evidence="1" type="ORF">ACFL27_08560</name>
</gene>
<accession>A0ABV6YVZ1</accession>
<dbReference type="EMBL" id="JBHPBY010000084">
    <property type="protein sequence ID" value="MFC1850228.1"/>
    <property type="molecule type" value="Genomic_DNA"/>
</dbReference>
<sequence>MSEQKERTIKELRSGLAQLVSKYQVALEQGQSQYAAEMKRYIEDIIKLKDLDSRIVYSYSEGKTVPIKLNIAELKDLL</sequence>
<protein>
    <submittedName>
        <fullName evidence="1">Uncharacterized protein</fullName>
    </submittedName>
</protein>
<dbReference type="Proteomes" id="UP001594351">
    <property type="component" value="Unassembled WGS sequence"/>
</dbReference>
<name>A0ABV6YVZ1_UNCC1</name>
<evidence type="ECO:0000313" key="1">
    <source>
        <dbReference type="EMBL" id="MFC1850228.1"/>
    </source>
</evidence>
<reference evidence="1 2" key="1">
    <citation type="submission" date="2024-09" db="EMBL/GenBank/DDBJ databases">
        <title>Laminarin stimulates single cell rates of sulfate reduction while oxygen inhibits transcriptomic activity in coastal marine sediment.</title>
        <authorList>
            <person name="Lindsay M."/>
            <person name="Orcutt B."/>
            <person name="Emerson D."/>
            <person name="Stepanauskas R."/>
            <person name="D'Angelo T."/>
        </authorList>
    </citation>
    <scope>NUCLEOTIDE SEQUENCE [LARGE SCALE GENOMIC DNA]</scope>
    <source>
        <strain evidence="1">SAG AM-311-K15</strain>
    </source>
</reference>
<organism evidence="1 2">
    <name type="scientific">candidate division CSSED10-310 bacterium</name>
    <dbReference type="NCBI Taxonomy" id="2855610"/>
    <lineage>
        <taxon>Bacteria</taxon>
        <taxon>Bacteria division CSSED10-310</taxon>
    </lineage>
</organism>
<keyword evidence="2" id="KW-1185">Reference proteome</keyword>
<evidence type="ECO:0000313" key="2">
    <source>
        <dbReference type="Proteomes" id="UP001594351"/>
    </source>
</evidence>
<comment type="caution">
    <text evidence="1">The sequence shown here is derived from an EMBL/GenBank/DDBJ whole genome shotgun (WGS) entry which is preliminary data.</text>
</comment>